<dbReference type="GO" id="GO:0005789">
    <property type="term" value="C:endoplasmic reticulum membrane"/>
    <property type="evidence" value="ECO:0007669"/>
    <property type="project" value="TreeGrafter"/>
</dbReference>
<evidence type="ECO:0000256" key="6">
    <source>
        <dbReference type="ARBA" id="ARBA00022832"/>
    </source>
</evidence>
<keyword evidence="11 14" id="KW-0472">Membrane</keyword>
<dbReference type="GO" id="GO:0006636">
    <property type="term" value="P:unsaturated fatty acid biosynthetic process"/>
    <property type="evidence" value="ECO:0007669"/>
    <property type="project" value="TreeGrafter"/>
</dbReference>
<dbReference type="InterPro" id="IPR005804">
    <property type="entry name" value="FA_desaturase_dom"/>
</dbReference>
<dbReference type="OrthoDB" id="6406588at2759"/>
<evidence type="ECO:0000256" key="4">
    <source>
        <dbReference type="ARBA" id="ARBA00022692"/>
    </source>
</evidence>
<organism evidence="16">
    <name type="scientific">Medioppia subpectinata</name>
    <dbReference type="NCBI Taxonomy" id="1979941"/>
    <lineage>
        <taxon>Eukaryota</taxon>
        <taxon>Metazoa</taxon>
        <taxon>Ecdysozoa</taxon>
        <taxon>Arthropoda</taxon>
        <taxon>Chelicerata</taxon>
        <taxon>Arachnida</taxon>
        <taxon>Acari</taxon>
        <taxon>Acariformes</taxon>
        <taxon>Sarcoptiformes</taxon>
        <taxon>Oribatida</taxon>
        <taxon>Brachypylina</taxon>
        <taxon>Oppioidea</taxon>
        <taxon>Oppiidae</taxon>
        <taxon>Medioppia</taxon>
    </lineage>
</organism>
<comment type="similarity">
    <text evidence="2 13">Belongs to the fatty acid desaturase type 1 family.</text>
</comment>
<keyword evidence="8 13" id="KW-0560">Oxidoreductase</keyword>
<keyword evidence="12 13" id="KW-0275">Fatty acid biosynthesis</keyword>
<sequence length="373" mass="43090">MEAKIDNQSVLVTDHDHNDHNNIDHNKNPVMYSRELVWRNIVLMSFVYMSAVYGLYLAVTAAQFKTIVFMNFIGVLSSLGVQAGCHRLWCHRTYKANVPLKIILMVMQTLAFQNDIYEWSRDHRLHHKHSDTDADPHNSGRGFFFSHVGWLLCKKHPEVKEKGKTIDMSDIPHNSGRGFFFSHVGWLLCKKHPEVKEKGKTIDMSDIASDPIVQFQRAFYIPLLALIWAAIPTFIPHYYWGETLWNSLFVCVMLRYCYIVNLTWCINSVAHIYGMKPYDNSIKPVEAHMRHFFNGEGYHNFHHAFPWDYSASELGAIDTFNPGTAFIDMFAAIGWAYDLKKASNDMVKSRQTKSGDIHYTFKSRLSEQIVGSI</sequence>
<gene>
    <name evidence="16" type="ORF">OSB1V03_LOCUS17599</name>
</gene>
<evidence type="ECO:0000259" key="15">
    <source>
        <dbReference type="Pfam" id="PF00487"/>
    </source>
</evidence>
<evidence type="ECO:0000256" key="7">
    <source>
        <dbReference type="ARBA" id="ARBA00022989"/>
    </source>
</evidence>
<dbReference type="PANTHER" id="PTHR11351">
    <property type="entry name" value="ACYL-COA DESATURASE"/>
    <property type="match status" value="1"/>
</dbReference>
<keyword evidence="10" id="KW-0443">Lipid metabolism</keyword>
<feature type="transmembrane region" description="Helical" evidence="14">
    <location>
        <begin position="245"/>
        <end position="266"/>
    </location>
</feature>
<keyword evidence="3 13" id="KW-0444">Lipid biosynthesis</keyword>
<evidence type="ECO:0000256" key="10">
    <source>
        <dbReference type="ARBA" id="ARBA00023098"/>
    </source>
</evidence>
<evidence type="ECO:0000313" key="16">
    <source>
        <dbReference type="EMBL" id="CAD7638934.1"/>
    </source>
</evidence>
<evidence type="ECO:0000256" key="1">
    <source>
        <dbReference type="ARBA" id="ARBA00004141"/>
    </source>
</evidence>
<dbReference type="InterPro" id="IPR001522">
    <property type="entry name" value="FADS-1_CS"/>
</dbReference>
<comment type="domain">
    <text evidence="13">The histidine box domains are involved in binding the catalytic metal ions.</text>
</comment>
<evidence type="ECO:0000256" key="9">
    <source>
        <dbReference type="ARBA" id="ARBA00023004"/>
    </source>
</evidence>
<keyword evidence="7 14" id="KW-1133">Transmembrane helix</keyword>
<name>A0A7R9QB25_9ACAR</name>
<evidence type="ECO:0000256" key="11">
    <source>
        <dbReference type="ARBA" id="ARBA00023136"/>
    </source>
</evidence>
<dbReference type="PANTHER" id="PTHR11351:SF31">
    <property type="entry name" value="DESATURASE 1, ISOFORM A-RELATED"/>
    <property type="match status" value="1"/>
</dbReference>
<feature type="transmembrane region" description="Helical" evidence="14">
    <location>
        <begin position="219"/>
        <end position="239"/>
    </location>
</feature>
<evidence type="ECO:0000256" key="12">
    <source>
        <dbReference type="ARBA" id="ARBA00023160"/>
    </source>
</evidence>
<comment type="cofactor">
    <cofactor evidence="13">
        <name>Fe(2+)</name>
        <dbReference type="ChEBI" id="CHEBI:29033"/>
    </cofactor>
</comment>
<dbReference type="EMBL" id="CAJPIZ010021488">
    <property type="protein sequence ID" value="CAG2117646.1"/>
    <property type="molecule type" value="Genomic_DNA"/>
</dbReference>
<keyword evidence="9" id="KW-0408">Iron</keyword>
<feature type="non-terminal residue" evidence="16">
    <location>
        <position position="373"/>
    </location>
</feature>
<evidence type="ECO:0000313" key="17">
    <source>
        <dbReference type="Proteomes" id="UP000759131"/>
    </source>
</evidence>
<dbReference type="EMBL" id="OC876063">
    <property type="protein sequence ID" value="CAD7638934.1"/>
    <property type="molecule type" value="Genomic_DNA"/>
</dbReference>
<dbReference type="Pfam" id="PF00487">
    <property type="entry name" value="FA_desaturase"/>
    <property type="match status" value="1"/>
</dbReference>
<dbReference type="GO" id="GO:0005506">
    <property type="term" value="F:iron ion binding"/>
    <property type="evidence" value="ECO:0007669"/>
    <property type="project" value="TreeGrafter"/>
</dbReference>
<comment type="subcellular location">
    <subcellularLocation>
        <location evidence="1">Membrane</location>
        <topology evidence="1">Multi-pass membrane protein</topology>
    </subcellularLocation>
</comment>
<evidence type="ECO:0000256" key="8">
    <source>
        <dbReference type="ARBA" id="ARBA00023002"/>
    </source>
</evidence>
<proteinExistence type="inferred from homology"/>
<keyword evidence="4 13" id="KW-0812">Transmembrane</keyword>
<evidence type="ECO:0000256" key="14">
    <source>
        <dbReference type="SAM" id="Phobius"/>
    </source>
</evidence>
<protein>
    <recommendedName>
        <fullName evidence="15">Fatty acid desaturase domain-containing protein</fullName>
    </recommendedName>
</protein>
<dbReference type="InterPro" id="IPR015876">
    <property type="entry name" value="Acyl-CoA_DS"/>
</dbReference>
<dbReference type="PRINTS" id="PR00075">
    <property type="entry name" value="FACDDSATRASE"/>
</dbReference>
<feature type="domain" description="Fatty acid desaturase" evidence="15">
    <location>
        <begin position="72"/>
        <end position="306"/>
    </location>
</feature>
<feature type="transmembrane region" description="Helical" evidence="14">
    <location>
        <begin position="41"/>
        <end position="61"/>
    </location>
</feature>
<reference evidence="16" key="1">
    <citation type="submission" date="2020-11" db="EMBL/GenBank/DDBJ databases">
        <authorList>
            <person name="Tran Van P."/>
        </authorList>
    </citation>
    <scope>NUCLEOTIDE SEQUENCE</scope>
</reference>
<dbReference type="GO" id="GO:0004768">
    <property type="term" value="F:stearoyl-CoA 9-desaturase activity"/>
    <property type="evidence" value="ECO:0007669"/>
    <property type="project" value="TreeGrafter"/>
</dbReference>
<dbReference type="PROSITE" id="PS00476">
    <property type="entry name" value="FATTY_ACID_DESATUR_1"/>
    <property type="match status" value="1"/>
</dbReference>
<evidence type="ECO:0000256" key="2">
    <source>
        <dbReference type="ARBA" id="ARBA00009295"/>
    </source>
</evidence>
<evidence type="ECO:0000256" key="3">
    <source>
        <dbReference type="ARBA" id="ARBA00022516"/>
    </source>
</evidence>
<evidence type="ECO:0000256" key="5">
    <source>
        <dbReference type="ARBA" id="ARBA00022723"/>
    </source>
</evidence>
<dbReference type="AlphaFoldDB" id="A0A7R9QB25"/>
<dbReference type="CDD" id="cd03505">
    <property type="entry name" value="Delta9-FADS-like"/>
    <property type="match status" value="1"/>
</dbReference>
<evidence type="ECO:0000256" key="13">
    <source>
        <dbReference type="RuleBase" id="RU000581"/>
    </source>
</evidence>
<feature type="transmembrane region" description="Helical" evidence="14">
    <location>
        <begin position="67"/>
        <end position="85"/>
    </location>
</feature>
<keyword evidence="5" id="KW-0479">Metal-binding</keyword>
<keyword evidence="6" id="KW-0276">Fatty acid metabolism</keyword>
<accession>A0A7R9QB25</accession>
<keyword evidence="17" id="KW-1185">Reference proteome</keyword>
<dbReference type="Proteomes" id="UP000759131">
    <property type="component" value="Unassembled WGS sequence"/>
</dbReference>